<dbReference type="EMBL" id="VWNA01000003">
    <property type="protein sequence ID" value="MQT15343.1"/>
    <property type="molecule type" value="Genomic_DNA"/>
</dbReference>
<name>A0A6A7Y7T4_9HYPH</name>
<evidence type="ECO:0000313" key="3">
    <source>
        <dbReference type="Proteomes" id="UP000332515"/>
    </source>
</evidence>
<reference evidence="2 3" key="1">
    <citation type="submission" date="2019-09" db="EMBL/GenBank/DDBJ databases">
        <title>Segnochrobactrum spirostomi gen. nov., sp. nov., isolated from the ciliate Spirostomum cf. yagiui and description of a novel family, Segnochrobactraceae fam. nov. within the order Rhizobiales of the class Alphaproteobacteria.</title>
        <authorList>
            <person name="Akter S."/>
            <person name="Shazib S.U.A."/>
            <person name="Shin M.K."/>
        </authorList>
    </citation>
    <scope>NUCLEOTIDE SEQUENCE [LARGE SCALE GENOMIC DNA]</scope>
    <source>
        <strain evidence="2 3">Sp-1</strain>
    </source>
</reference>
<feature type="domain" description="ATPase BadF/BadG/BcrA/BcrD type" evidence="1">
    <location>
        <begin position="9"/>
        <end position="290"/>
    </location>
</feature>
<dbReference type="InterPro" id="IPR052519">
    <property type="entry name" value="Euk-type_GlcNAc_Kinase"/>
</dbReference>
<dbReference type="PANTHER" id="PTHR43190:SF3">
    <property type="entry name" value="N-ACETYL-D-GLUCOSAMINE KINASE"/>
    <property type="match status" value="1"/>
</dbReference>
<dbReference type="Gene3D" id="3.30.420.40">
    <property type="match status" value="2"/>
</dbReference>
<evidence type="ECO:0000259" key="1">
    <source>
        <dbReference type="Pfam" id="PF01869"/>
    </source>
</evidence>
<dbReference type="InterPro" id="IPR043129">
    <property type="entry name" value="ATPase_NBD"/>
</dbReference>
<sequence>MPEADALVLGLDGGGTKTAVAVADRAGMILFAQVGESVDPIANPAWRETIAALVGAALAVCPEIGAAVLGLPFFGEIETLSAAQAAFCADLLGPRGRADNDVKVAFDGALAGAAGVLLLAGTGSMAWAGDGRGREARIGGWGDAFGDEGSAYWIGREALSRASRALDGRTAETAFADGLLGALGHTAADLMAWCYGLDNRRAAIAAIASSVDALAVAGDSVAAALLDAAADHLAEHAVAGWSAVGGTGPMPWTFAGGVMRSRHVRDRLTTRLGSPPIPPHLPPVGGALIGAARHLAWPADRTWCERLALSLSDVTTTSPAEAHQGN</sequence>
<dbReference type="AlphaFoldDB" id="A0A6A7Y7T4"/>
<protein>
    <submittedName>
        <fullName evidence="2">ATPase</fullName>
    </submittedName>
</protein>
<dbReference type="SUPFAM" id="SSF53067">
    <property type="entry name" value="Actin-like ATPase domain"/>
    <property type="match status" value="2"/>
</dbReference>
<dbReference type="Pfam" id="PF01869">
    <property type="entry name" value="BcrAD_BadFG"/>
    <property type="match status" value="1"/>
</dbReference>
<dbReference type="Proteomes" id="UP000332515">
    <property type="component" value="Unassembled WGS sequence"/>
</dbReference>
<proteinExistence type="predicted"/>
<dbReference type="PANTHER" id="PTHR43190">
    <property type="entry name" value="N-ACETYL-D-GLUCOSAMINE KINASE"/>
    <property type="match status" value="1"/>
</dbReference>
<dbReference type="RefSeq" id="WP_153490358.1">
    <property type="nucleotide sequence ID" value="NZ_VWNA01000003.1"/>
</dbReference>
<comment type="caution">
    <text evidence="2">The sequence shown here is derived from an EMBL/GenBank/DDBJ whole genome shotgun (WGS) entry which is preliminary data.</text>
</comment>
<gene>
    <name evidence="2" type="ORF">F0357_22335</name>
</gene>
<organism evidence="2 3">
    <name type="scientific">Segnochrobactrum spirostomi</name>
    <dbReference type="NCBI Taxonomy" id="2608987"/>
    <lineage>
        <taxon>Bacteria</taxon>
        <taxon>Pseudomonadati</taxon>
        <taxon>Pseudomonadota</taxon>
        <taxon>Alphaproteobacteria</taxon>
        <taxon>Hyphomicrobiales</taxon>
        <taxon>Segnochrobactraceae</taxon>
        <taxon>Segnochrobactrum</taxon>
    </lineage>
</organism>
<evidence type="ECO:0000313" key="2">
    <source>
        <dbReference type="EMBL" id="MQT15343.1"/>
    </source>
</evidence>
<keyword evidence="3" id="KW-1185">Reference proteome</keyword>
<dbReference type="InterPro" id="IPR002731">
    <property type="entry name" value="ATPase_BadF"/>
</dbReference>
<accession>A0A6A7Y7T4</accession>